<proteinExistence type="predicted"/>
<dbReference type="GO" id="GO:0005524">
    <property type="term" value="F:ATP binding"/>
    <property type="evidence" value="ECO:0007669"/>
    <property type="project" value="InterPro"/>
</dbReference>
<feature type="domain" description="Helicase/UvrB N-terminal" evidence="2">
    <location>
        <begin position="131"/>
        <end position="320"/>
    </location>
</feature>
<dbReference type="InterPro" id="IPR018310">
    <property type="entry name" value="Put_endonuclease_Z1-dom"/>
</dbReference>
<evidence type="ECO:0000259" key="2">
    <source>
        <dbReference type="Pfam" id="PF04851"/>
    </source>
</evidence>
<dbReference type="EMBL" id="LGKP01000031">
    <property type="protein sequence ID" value="KPL82278.1"/>
    <property type="molecule type" value="Genomic_DNA"/>
</dbReference>
<dbReference type="Gene3D" id="3.40.50.300">
    <property type="entry name" value="P-loop containing nucleotide triphosphate hydrolases"/>
    <property type="match status" value="1"/>
</dbReference>
<gene>
    <name evidence="4" type="ORF">SE18_19730</name>
</gene>
<evidence type="ECO:0000313" key="4">
    <source>
        <dbReference type="EMBL" id="KPL82278.1"/>
    </source>
</evidence>
<dbReference type="PATRIC" id="fig|70996.4.peg.3805"/>
<dbReference type="Pfam" id="PF10593">
    <property type="entry name" value="Z1"/>
    <property type="match status" value="1"/>
</dbReference>
<dbReference type="GO" id="GO:0016787">
    <property type="term" value="F:hydrolase activity"/>
    <property type="evidence" value="ECO:0007669"/>
    <property type="project" value="InterPro"/>
</dbReference>
<protein>
    <submittedName>
        <fullName evidence="4">Uncharacterized protein</fullName>
    </submittedName>
</protein>
<sequence length="898" mass="103572">MKEAEKFLSQIILSRGSNLSSQDIITIVEQFRPVFQDNYYQFKSEDFNTLIRSLETQYFTTMGAGVSLIDLDIPHDEEWYLKRQISWDYAEDYEKYLITQGWPTRVIGSMGSVTNRILGLLQDPHKDGDWERRGLVIGHVQSGKTSNYIGLISKAADAGYKFIIVIAGIHNNLRTQTQERIDVGFIGRDSRNNNRIGVGQLRPNRSMPVTVTTTESDFNKALANRFGMELKSLNNTFILVIKKNVSTLGSLYNWLKELNVRQGIEKISDIPMLLIDDEADNASINTNKPELDPTRTNKEIRRILNLFKKRCYIGYTATPFANVFISPDNKDDMLGNDLFPAHFIHCLDAPTNYFGSEKIFSGNESIDNILIRKIDDADKHISIGHKKDDSIHSLPESLKKAINCFILSRTIRNIRGDKNKHCSMMVNISRFVSIQREFKYLITEYIEQVKNAIRFNYKLPIEKALKDELIQQIFKTFQEEYIDCETEWMDILDELNEAASLIKILLVNSKSDEALNYTTYTTQGDGLTVIVIGGLSLSRGLTIEGLTISYIYRNSKMYDTLMQMGRWFGYRDGYEDICRIYMSDISYGWYCHISEATEELRMQVKRMSREQKKPSDFGLYVRAHPDTLIVTALNKMRYAENRSFHISYDGKLMETHILPASIDKNESNRSFFKSFFDILSQSSAPYVDATNSLLFKNINWEDIQNFIFRFRFHNDLSDLQENIPKFIKEISDIYPYWDVAFRSLSGKEPEIGYMIAAQERDIGHDTSGQPRKPSSENGWYTGNKNRFSGNSMFKIGLDDNQIMRAQGLAAEASRKNPIFSDYTNVRGKPLLLLHLLNLIDRKKDDQVIQSLVPAISLSFPNSNDVRTIRYVVNSVWLKQFEENQYDSSSEEDDYDINI</sequence>
<dbReference type="InterPro" id="IPR006935">
    <property type="entry name" value="Helicase/UvrB_N"/>
</dbReference>
<dbReference type="STRING" id="70996.SE18_19730"/>
<dbReference type="AlphaFoldDB" id="A0A0P6YAV5"/>
<accession>A0A0P6YAV5</accession>
<dbReference type="Pfam" id="PF04851">
    <property type="entry name" value="ResIII"/>
    <property type="match status" value="1"/>
</dbReference>
<evidence type="ECO:0000259" key="3">
    <source>
        <dbReference type="Pfam" id="PF10593"/>
    </source>
</evidence>
<reference evidence="4 5" key="1">
    <citation type="submission" date="2015-07" db="EMBL/GenBank/DDBJ databases">
        <title>Whole genome sequence of Herpetosiphon geysericola DSM 7119.</title>
        <authorList>
            <person name="Hemp J."/>
            <person name="Ward L.M."/>
            <person name="Pace L.A."/>
            <person name="Fischer W.W."/>
        </authorList>
    </citation>
    <scope>NUCLEOTIDE SEQUENCE [LARGE SCALE GENOMIC DNA]</scope>
    <source>
        <strain evidence="4 5">DSM 7119</strain>
    </source>
</reference>
<dbReference type="Proteomes" id="UP000050277">
    <property type="component" value="Unassembled WGS sequence"/>
</dbReference>
<dbReference type="GO" id="GO:0003677">
    <property type="term" value="F:DNA binding"/>
    <property type="evidence" value="ECO:0007669"/>
    <property type="project" value="InterPro"/>
</dbReference>
<dbReference type="InterPro" id="IPR027417">
    <property type="entry name" value="P-loop_NTPase"/>
</dbReference>
<feature type="region of interest" description="Disordered" evidence="1">
    <location>
        <begin position="762"/>
        <end position="782"/>
    </location>
</feature>
<name>A0A0P6YAV5_9CHLR</name>
<evidence type="ECO:0000313" key="5">
    <source>
        <dbReference type="Proteomes" id="UP000050277"/>
    </source>
</evidence>
<feature type="domain" description="Putative endonuclease Z1" evidence="3">
    <location>
        <begin position="397"/>
        <end position="627"/>
    </location>
</feature>
<keyword evidence="5" id="KW-1185">Reference proteome</keyword>
<organism evidence="4 5">
    <name type="scientific">Herpetosiphon geysericola</name>
    <dbReference type="NCBI Taxonomy" id="70996"/>
    <lineage>
        <taxon>Bacteria</taxon>
        <taxon>Bacillati</taxon>
        <taxon>Chloroflexota</taxon>
        <taxon>Chloroflexia</taxon>
        <taxon>Herpetosiphonales</taxon>
        <taxon>Herpetosiphonaceae</taxon>
        <taxon>Herpetosiphon</taxon>
    </lineage>
</organism>
<comment type="caution">
    <text evidence="4">The sequence shown here is derived from an EMBL/GenBank/DDBJ whole genome shotgun (WGS) entry which is preliminary data.</text>
</comment>
<dbReference type="SUPFAM" id="SSF52540">
    <property type="entry name" value="P-loop containing nucleoside triphosphate hydrolases"/>
    <property type="match status" value="1"/>
</dbReference>
<evidence type="ECO:0000256" key="1">
    <source>
        <dbReference type="SAM" id="MobiDB-lite"/>
    </source>
</evidence>